<feature type="transmembrane region" description="Helical" evidence="1">
    <location>
        <begin position="12"/>
        <end position="30"/>
    </location>
</feature>
<evidence type="ECO:0000313" key="2">
    <source>
        <dbReference type="EMBL" id="EMG29891.1"/>
    </source>
</evidence>
<feature type="transmembrane region" description="Helical" evidence="1">
    <location>
        <begin position="398"/>
        <end position="416"/>
    </location>
</feature>
<feature type="transmembrane region" description="Helical" evidence="1">
    <location>
        <begin position="103"/>
        <end position="119"/>
    </location>
</feature>
<feature type="transmembrane region" description="Helical" evidence="1">
    <location>
        <begin position="126"/>
        <end position="147"/>
    </location>
</feature>
<sequence length="426" mass="48869">MIKQKAFDFCQNLIIYLLFLFIVCEHHVSFTAVKNISLYTAVLLAFTMLFLRKDEIFQRIKSNFSHAKISLIFLALFVAYALLISCFPYDDSFGSAKKAFSEFGRGIAFLFVVLVCSNGKERQQNIIFYAILAAFIFITAYYALPIFENLDKISSTDPEAGRIANRGYSLFVDRFMVFALLGVILFKSNAVKVFMIIFCCIAIAMDILGGARGSWLSVFVAFALLFIFLVFSKHRDFLKKNFKKLFTVGVLCFLCIGVLFSGSSIAKYKFSQGANSAGRDLILKERLPLLFETNRWMWGLGHGEHLYDKFLADKSDEKGIEIFMMSIRDGKRHWFNDEPFFIGNIYYYGVIGVSFLFLSFFYLLKESLISFKCTQNLLFAGVLISAIAYFGIRGLFETYNLRILYLFYLIGFLILFKSKVDAKNER</sequence>
<feature type="transmembrane region" description="Helical" evidence="1">
    <location>
        <begin position="215"/>
        <end position="233"/>
    </location>
</feature>
<dbReference type="STRING" id="1073353.H740_09411"/>
<feature type="transmembrane region" description="Helical" evidence="1">
    <location>
        <begin position="193"/>
        <end position="209"/>
    </location>
</feature>
<organism evidence="2 3">
    <name type="scientific">Campylobacter showae CC57C</name>
    <dbReference type="NCBI Taxonomy" id="1073353"/>
    <lineage>
        <taxon>Bacteria</taxon>
        <taxon>Pseudomonadati</taxon>
        <taxon>Campylobacterota</taxon>
        <taxon>Epsilonproteobacteria</taxon>
        <taxon>Campylobacterales</taxon>
        <taxon>Campylobacteraceae</taxon>
        <taxon>Campylobacter</taxon>
    </lineage>
</organism>
<keyword evidence="1" id="KW-1133">Transmembrane helix</keyword>
<comment type="caution">
    <text evidence="2">The sequence shown here is derived from an EMBL/GenBank/DDBJ whole genome shotgun (WGS) entry which is preliminary data.</text>
</comment>
<keyword evidence="1" id="KW-0472">Membrane</keyword>
<feature type="transmembrane region" description="Helical" evidence="1">
    <location>
        <begin position="36"/>
        <end position="52"/>
    </location>
</feature>
<evidence type="ECO:0000256" key="1">
    <source>
        <dbReference type="SAM" id="Phobius"/>
    </source>
</evidence>
<feature type="transmembrane region" description="Helical" evidence="1">
    <location>
        <begin position="376"/>
        <end position="392"/>
    </location>
</feature>
<feature type="transmembrane region" description="Helical" evidence="1">
    <location>
        <begin position="64"/>
        <end position="83"/>
    </location>
</feature>
<dbReference type="InterPro" id="IPR051533">
    <property type="entry name" value="WaaL-like"/>
</dbReference>
<accession>M3III5</accession>
<name>M3III5_9BACT</name>
<dbReference type="PATRIC" id="fig|1073353.3.peg.2015"/>
<feature type="transmembrane region" description="Helical" evidence="1">
    <location>
        <begin position="345"/>
        <end position="364"/>
    </location>
</feature>
<proteinExistence type="predicted"/>
<feature type="transmembrane region" description="Helical" evidence="1">
    <location>
        <begin position="245"/>
        <end position="266"/>
    </location>
</feature>
<dbReference type="AlphaFoldDB" id="M3III5"/>
<evidence type="ECO:0008006" key="4">
    <source>
        <dbReference type="Google" id="ProtNLM"/>
    </source>
</evidence>
<reference evidence="2 3" key="1">
    <citation type="submission" date="2013-02" db="EMBL/GenBank/DDBJ databases">
        <title>Co-occurrence of anaerobic bacteria in colorectal carcinomas.</title>
        <authorList>
            <person name="Holt R.A."/>
            <person name="Warren R.L."/>
            <person name="Allen-Vercoe E."/>
            <person name="Pleasance S."/>
            <person name="Freeman D.J."/>
            <person name="Watson P."/>
            <person name="Moore R."/>
            <person name="Cochrane K."/>
        </authorList>
    </citation>
    <scope>NUCLEOTIDE SEQUENCE [LARGE SCALE GENOMIC DNA]</scope>
    <source>
        <strain evidence="2 3">CC57C</strain>
    </source>
</reference>
<dbReference type="EMBL" id="AOTD01000230">
    <property type="protein sequence ID" value="EMG29891.1"/>
    <property type="molecule type" value="Genomic_DNA"/>
</dbReference>
<dbReference type="PANTHER" id="PTHR37422:SF17">
    <property type="entry name" value="O-ANTIGEN LIGASE"/>
    <property type="match status" value="1"/>
</dbReference>
<evidence type="ECO:0000313" key="3">
    <source>
        <dbReference type="Proteomes" id="UP000011782"/>
    </source>
</evidence>
<feature type="transmembrane region" description="Helical" evidence="1">
    <location>
        <begin position="167"/>
        <end position="186"/>
    </location>
</feature>
<dbReference type="OrthoDB" id="5355243at2"/>
<protein>
    <recommendedName>
        <fullName evidence="4">O-antigen polymerase</fullName>
    </recommendedName>
</protein>
<dbReference type="RefSeq" id="WP_002953426.1">
    <property type="nucleotide sequence ID" value="NZ_AOTD01000230.1"/>
</dbReference>
<dbReference type="Proteomes" id="UP000011782">
    <property type="component" value="Unassembled WGS sequence"/>
</dbReference>
<gene>
    <name evidence="2" type="ORF">H740_09411</name>
</gene>
<keyword evidence="1" id="KW-0812">Transmembrane</keyword>
<dbReference type="PANTHER" id="PTHR37422">
    <property type="entry name" value="TEICHURONIC ACID BIOSYNTHESIS PROTEIN TUAE"/>
    <property type="match status" value="1"/>
</dbReference>